<dbReference type="eggNOG" id="ENOG5034B31">
    <property type="taxonomic scope" value="Bacteria"/>
</dbReference>
<organism evidence="1 2">
    <name type="scientific">Acinetobacter rudis CIP 110305</name>
    <dbReference type="NCBI Taxonomy" id="421052"/>
    <lineage>
        <taxon>Bacteria</taxon>
        <taxon>Pseudomonadati</taxon>
        <taxon>Pseudomonadota</taxon>
        <taxon>Gammaproteobacteria</taxon>
        <taxon>Moraxellales</taxon>
        <taxon>Moraxellaceae</taxon>
        <taxon>Acinetobacter</taxon>
    </lineage>
</organism>
<dbReference type="AlphaFoldDB" id="S3NM35"/>
<accession>S3NM35</accession>
<protein>
    <submittedName>
        <fullName evidence="1">Uncharacterized protein</fullName>
    </submittedName>
</protein>
<sequence length="111" mass="13133">MIFIFFKAMFPESRKADFYLGCFDGAVFFDFDCTEESRICLKRISFDGYGCCNILNQEHCLDVELSKKFLHEIKKDVLNQMNIKHLIFKLIALNQAYIWQDALNEYHLMVS</sequence>
<dbReference type="HOGENOM" id="CLU_2152876_0_0_6"/>
<dbReference type="PATRIC" id="fig|421052.3.peg.478"/>
<reference evidence="1 2" key="1">
    <citation type="submission" date="2013-06" db="EMBL/GenBank/DDBJ databases">
        <title>The Genome Sequence of Acinetobacter rudis CIP 110305.</title>
        <authorList>
            <consortium name="The Broad Institute Genome Sequencing Platform"/>
            <consortium name="The Broad Institute Genome Sequencing Center for Infectious Disease"/>
            <person name="Cerqueira G."/>
            <person name="Feldgarden M."/>
            <person name="Courvalin P."/>
            <person name="Perichon B."/>
            <person name="Grillot-Courvalin C."/>
            <person name="Clermont D."/>
            <person name="Rocha E."/>
            <person name="Yoon E.-J."/>
            <person name="Nemec A."/>
            <person name="Young S.K."/>
            <person name="Zeng Q."/>
            <person name="Gargeya S."/>
            <person name="Fitzgerald M."/>
            <person name="Abouelleil A."/>
            <person name="Alvarado L."/>
            <person name="Berlin A.M."/>
            <person name="Chapman S.B."/>
            <person name="Dewar J."/>
            <person name="Goldberg J."/>
            <person name="Griggs A."/>
            <person name="Gujja S."/>
            <person name="Hansen M."/>
            <person name="Howarth C."/>
            <person name="Imamovic A."/>
            <person name="Larimer J."/>
            <person name="McCowan C."/>
            <person name="Murphy C."/>
            <person name="Pearson M."/>
            <person name="Priest M."/>
            <person name="Roberts A."/>
            <person name="Saif S."/>
            <person name="Shea T."/>
            <person name="Sykes S."/>
            <person name="Wortman J."/>
            <person name="Nusbaum C."/>
            <person name="Birren B."/>
        </authorList>
    </citation>
    <scope>NUCLEOTIDE SEQUENCE [LARGE SCALE GENOMIC DNA]</scope>
    <source>
        <strain evidence="1 2">CIP 110305</strain>
    </source>
</reference>
<dbReference type="Proteomes" id="UP000014568">
    <property type="component" value="Unassembled WGS sequence"/>
</dbReference>
<proteinExistence type="predicted"/>
<dbReference type="EMBL" id="ATGI01000003">
    <property type="protein sequence ID" value="EPF80737.1"/>
    <property type="molecule type" value="Genomic_DNA"/>
</dbReference>
<keyword evidence="2" id="KW-1185">Reference proteome</keyword>
<evidence type="ECO:0000313" key="1">
    <source>
        <dbReference type="EMBL" id="EPF80737.1"/>
    </source>
</evidence>
<comment type="caution">
    <text evidence="1">The sequence shown here is derived from an EMBL/GenBank/DDBJ whole genome shotgun (WGS) entry which is preliminary data.</text>
</comment>
<name>S3NM35_9GAMM</name>
<evidence type="ECO:0000313" key="2">
    <source>
        <dbReference type="Proteomes" id="UP000014568"/>
    </source>
</evidence>
<gene>
    <name evidence="1" type="ORF">F945_00484</name>
</gene>
<dbReference type="RefSeq" id="WP_016654919.1">
    <property type="nucleotide sequence ID" value="NZ_KE340348.1"/>
</dbReference>
<dbReference type="OrthoDB" id="6993559at2"/>